<accession>A0AAE3GVY8</accession>
<gene>
    <name evidence="1" type="ORF">NJ959_21655</name>
</gene>
<evidence type="ECO:0000313" key="1">
    <source>
        <dbReference type="EMBL" id="MCP2731037.1"/>
    </source>
</evidence>
<sequence>MLLSPLAVAANLLNDFIIYLADPGILDPVQNAIANNAEQSASVRRII</sequence>
<dbReference type="RefSeq" id="WP_254013782.1">
    <property type="nucleotide sequence ID" value="NZ_JAMZMM010000271.1"/>
</dbReference>
<dbReference type="Proteomes" id="UP001204953">
    <property type="component" value="Unassembled WGS sequence"/>
</dbReference>
<reference evidence="1" key="1">
    <citation type="submission" date="2022-06" db="EMBL/GenBank/DDBJ databases">
        <title>New cyanobacteria of genus Symplocastrum in benthos of Lake Baikal.</title>
        <authorList>
            <person name="Sorokovikova E."/>
            <person name="Tikhonova I."/>
            <person name="Krasnopeev A."/>
            <person name="Evseev P."/>
            <person name="Gladkikh A."/>
            <person name="Belykh O."/>
        </authorList>
    </citation>
    <scope>NUCLEOTIDE SEQUENCE</scope>
    <source>
        <strain evidence="1">BBK-W-15</strain>
    </source>
</reference>
<comment type="caution">
    <text evidence="1">The sequence shown here is derived from an EMBL/GenBank/DDBJ whole genome shotgun (WGS) entry which is preliminary data.</text>
</comment>
<dbReference type="EMBL" id="JAMZMM010000271">
    <property type="protein sequence ID" value="MCP2731037.1"/>
    <property type="molecule type" value="Genomic_DNA"/>
</dbReference>
<organism evidence="1 2">
    <name type="scientific">Limnofasciculus baicalensis BBK-W-15</name>
    <dbReference type="NCBI Taxonomy" id="2699891"/>
    <lineage>
        <taxon>Bacteria</taxon>
        <taxon>Bacillati</taxon>
        <taxon>Cyanobacteriota</taxon>
        <taxon>Cyanophyceae</taxon>
        <taxon>Coleofasciculales</taxon>
        <taxon>Coleofasciculaceae</taxon>
        <taxon>Limnofasciculus</taxon>
        <taxon>Limnofasciculus baicalensis</taxon>
    </lineage>
</organism>
<evidence type="ECO:0000313" key="2">
    <source>
        <dbReference type="Proteomes" id="UP001204953"/>
    </source>
</evidence>
<dbReference type="AlphaFoldDB" id="A0AAE3GVY8"/>
<name>A0AAE3GVY8_9CYAN</name>
<proteinExistence type="predicted"/>
<keyword evidence="2" id="KW-1185">Reference proteome</keyword>
<protein>
    <submittedName>
        <fullName evidence="1">Uncharacterized protein</fullName>
    </submittedName>
</protein>